<evidence type="ECO:0000256" key="2">
    <source>
        <dbReference type="ARBA" id="ARBA00022692"/>
    </source>
</evidence>
<keyword evidence="3 5" id="KW-1133">Transmembrane helix</keyword>
<evidence type="ECO:0000256" key="3">
    <source>
        <dbReference type="ARBA" id="ARBA00022989"/>
    </source>
</evidence>
<accession>A0A1I8MVR0</accession>
<keyword evidence="2 5" id="KW-0812">Transmembrane</keyword>
<evidence type="ECO:0000256" key="5">
    <source>
        <dbReference type="SAM" id="Phobius"/>
    </source>
</evidence>
<dbReference type="eggNOG" id="KOG2641">
    <property type="taxonomic scope" value="Eukaryota"/>
</dbReference>
<dbReference type="Pfam" id="PF03619">
    <property type="entry name" value="Solute_trans_a"/>
    <property type="match status" value="1"/>
</dbReference>
<dbReference type="InterPro" id="IPR005178">
    <property type="entry name" value="Ostalpha/TMEM184C"/>
</dbReference>
<sequence>MSSPNWTDYSYPSTEGLEEINVIMHVTHAESNASTEEDQHNIFIHPTLSAYYQNLTPFIALSMFVGSLLVLLNIAIFSHTVSKIRNSCDPCTRVPSIIMCSLYPIICGAAFTTIMLPKGWLVCHTVMHICFTIGAVVFRQLCFRYVGSELTYAKENDGAAVAISTPPCCCCCLCLPALMPSKTKLALLRYMVWQMPIVQGCIMLVLNLIYYREKDLYHSVNMYFIPFLVSSILIGIWALNIVVRMVNSIHSEYGLMKKMFCLQLILLLCKLQYMLLDTQLNHIELGGYYPINHTIYKQTIINLLILVEMVLVSLLVQNAYKSPPV</sequence>
<keyword evidence="4 5" id="KW-0472">Membrane</keyword>
<protein>
    <recommendedName>
        <fullName evidence="7">Organic solute transporter alpha-like protein</fullName>
    </recommendedName>
</protein>
<reference evidence="6" key="1">
    <citation type="submission" date="2020-05" db="UniProtKB">
        <authorList>
            <consortium name="EnsemblMetazoa"/>
        </authorList>
    </citation>
    <scope>IDENTIFICATION</scope>
    <source>
        <strain evidence="6">Aabys</strain>
    </source>
</reference>
<dbReference type="AlphaFoldDB" id="A0A1I8MVR0"/>
<dbReference type="STRING" id="7370.A0A1I8MVR0"/>
<organism evidence="6">
    <name type="scientific">Musca domestica</name>
    <name type="common">House fly</name>
    <dbReference type="NCBI Taxonomy" id="7370"/>
    <lineage>
        <taxon>Eukaryota</taxon>
        <taxon>Metazoa</taxon>
        <taxon>Ecdysozoa</taxon>
        <taxon>Arthropoda</taxon>
        <taxon>Hexapoda</taxon>
        <taxon>Insecta</taxon>
        <taxon>Pterygota</taxon>
        <taxon>Neoptera</taxon>
        <taxon>Endopterygota</taxon>
        <taxon>Diptera</taxon>
        <taxon>Brachycera</taxon>
        <taxon>Muscomorpha</taxon>
        <taxon>Muscoidea</taxon>
        <taxon>Muscidae</taxon>
        <taxon>Musca</taxon>
    </lineage>
</organism>
<dbReference type="SMART" id="SM01417">
    <property type="entry name" value="Solute_trans_a"/>
    <property type="match status" value="1"/>
</dbReference>
<dbReference type="PANTHER" id="PTHR23423">
    <property type="entry name" value="ORGANIC SOLUTE TRANSPORTER-RELATED"/>
    <property type="match status" value="1"/>
</dbReference>
<evidence type="ECO:0000313" key="6">
    <source>
        <dbReference type="EnsemblMetazoa" id="MDOA008932-PB"/>
    </source>
</evidence>
<comment type="subcellular location">
    <subcellularLocation>
        <location evidence="1">Membrane</location>
        <topology evidence="1">Multi-pass membrane protein</topology>
    </subcellularLocation>
</comment>
<dbReference type="KEGG" id="mde:101898294"/>
<dbReference type="OrthoDB" id="5832279at2759"/>
<dbReference type="RefSeq" id="XP_005177228.2">
    <property type="nucleotide sequence ID" value="XM_005177171.4"/>
</dbReference>
<feature type="transmembrane region" description="Helical" evidence="5">
    <location>
        <begin position="58"/>
        <end position="77"/>
    </location>
</feature>
<evidence type="ECO:0000256" key="1">
    <source>
        <dbReference type="ARBA" id="ARBA00004141"/>
    </source>
</evidence>
<feature type="transmembrane region" description="Helical" evidence="5">
    <location>
        <begin position="119"/>
        <end position="138"/>
    </location>
</feature>
<dbReference type="VEuPathDB" id="VectorBase:MDOA008932"/>
<name>A0A1I8MVR0_MUSDO</name>
<gene>
    <name evidence="6" type="primary">101898294</name>
</gene>
<proteinExistence type="predicted"/>
<feature type="transmembrane region" description="Helical" evidence="5">
    <location>
        <begin position="190"/>
        <end position="211"/>
    </location>
</feature>
<evidence type="ECO:0000256" key="4">
    <source>
        <dbReference type="ARBA" id="ARBA00023136"/>
    </source>
</evidence>
<dbReference type="VEuPathDB" id="VectorBase:MDOMA2_004733"/>
<evidence type="ECO:0008006" key="7">
    <source>
        <dbReference type="Google" id="ProtNLM"/>
    </source>
</evidence>
<feature type="transmembrane region" description="Helical" evidence="5">
    <location>
        <begin position="158"/>
        <end position="178"/>
    </location>
</feature>
<feature type="transmembrane region" description="Helical" evidence="5">
    <location>
        <begin position="295"/>
        <end position="316"/>
    </location>
</feature>
<dbReference type="EnsemblMetazoa" id="MDOA008932-RB">
    <property type="protein sequence ID" value="MDOA008932-PB"/>
    <property type="gene ID" value="MDOA008932"/>
</dbReference>
<dbReference type="GO" id="GO:0016020">
    <property type="term" value="C:membrane"/>
    <property type="evidence" value="ECO:0007669"/>
    <property type="project" value="UniProtKB-SubCell"/>
</dbReference>
<feature type="transmembrane region" description="Helical" evidence="5">
    <location>
        <begin position="223"/>
        <end position="243"/>
    </location>
</feature>